<proteinExistence type="predicted"/>
<dbReference type="AlphaFoldDB" id="A0A7T3BN60"/>
<organism evidence="1 2">
    <name type="scientific">Neisseria cinerea</name>
    <dbReference type="NCBI Taxonomy" id="483"/>
    <lineage>
        <taxon>Bacteria</taxon>
        <taxon>Pseudomonadati</taxon>
        <taxon>Pseudomonadota</taxon>
        <taxon>Betaproteobacteria</taxon>
        <taxon>Neisseriales</taxon>
        <taxon>Neisseriaceae</taxon>
        <taxon>Neisseria</taxon>
    </lineage>
</organism>
<sequence>MEILPFQENIAERMLVGTEGESVHRDAQFVQTANGYWIAWHEGLAALLAPDTPPDIPCFWVEGAESLEELCAMVERGEFDEVEEFDGDDDAWHEAAQGCRHAHHGGCACGH</sequence>
<evidence type="ECO:0000313" key="1">
    <source>
        <dbReference type="EMBL" id="QPT38702.1"/>
    </source>
</evidence>
<dbReference type="GeneID" id="84021260"/>
<dbReference type="EMBL" id="CP065726">
    <property type="protein sequence ID" value="QPT38702.1"/>
    <property type="molecule type" value="Genomic_DNA"/>
</dbReference>
<keyword evidence="2" id="KW-1185">Reference proteome</keyword>
<name>A0A7T3BN60_NEICI</name>
<evidence type="ECO:0000313" key="2">
    <source>
        <dbReference type="Proteomes" id="UP000594865"/>
    </source>
</evidence>
<dbReference type="Proteomes" id="UP000594865">
    <property type="component" value="Chromosome"/>
</dbReference>
<reference evidence="1 2" key="1">
    <citation type="submission" date="2020-12" db="EMBL/GenBank/DDBJ databases">
        <title>FDA dAtabase for Regulatory Grade micrObial Sequences (FDA-ARGOS): Supporting development and validation of Infectious Disease Dx tests.</title>
        <authorList>
            <person name="Sproer C."/>
            <person name="Gronow S."/>
            <person name="Severitt S."/>
            <person name="Schroder I."/>
            <person name="Tallon L."/>
            <person name="Sadzewicz L."/>
            <person name="Zhao X."/>
            <person name="Boylan J."/>
            <person name="Ott S."/>
            <person name="Bowen H."/>
            <person name="Vavikolanu K."/>
            <person name="Mehta A."/>
            <person name="Aluvathingal J."/>
            <person name="Nadendla S."/>
            <person name="Lowell S."/>
            <person name="Myers T."/>
            <person name="Yan Y."/>
            <person name="Sichtig H."/>
        </authorList>
    </citation>
    <scope>NUCLEOTIDE SEQUENCE [LARGE SCALE GENOMIC DNA]</scope>
    <source>
        <strain evidence="1 2">FDAARGOS_871</strain>
    </source>
</reference>
<gene>
    <name evidence="1" type="ORF">I6G28_04010</name>
</gene>
<dbReference type="RefSeq" id="WP_111727134.1">
    <property type="nucleotide sequence ID" value="NZ_CP065726.1"/>
</dbReference>
<accession>A0A7T3BN60</accession>
<protein>
    <submittedName>
        <fullName evidence="1">General secretion pathway protein GspG</fullName>
    </submittedName>
</protein>